<dbReference type="EMBL" id="JAHRIO010096222">
    <property type="protein sequence ID" value="MEQ2190138.1"/>
    <property type="molecule type" value="Genomic_DNA"/>
</dbReference>
<protein>
    <recommendedName>
        <fullName evidence="3">MHC class I antigen</fullName>
    </recommendedName>
</protein>
<evidence type="ECO:0008006" key="3">
    <source>
        <dbReference type="Google" id="ProtNLM"/>
    </source>
</evidence>
<reference evidence="1 2" key="1">
    <citation type="submission" date="2021-06" db="EMBL/GenBank/DDBJ databases">
        <authorList>
            <person name="Palmer J.M."/>
        </authorList>
    </citation>
    <scope>NUCLEOTIDE SEQUENCE [LARGE SCALE GENOMIC DNA]</scope>
    <source>
        <strain evidence="1 2">GA_2019</strain>
        <tissue evidence="1">Muscle</tissue>
    </source>
</reference>
<gene>
    <name evidence="1" type="ORF">GOODEAATRI_032684</name>
</gene>
<sequence length="63" mass="7178">PGRIVWVQSPSEAGSWESVGRVGHKQMSGIKAELAAVKRWKSHWAREEQAWAGFMIRFMAPNR</sequence>
<keyword evidence="2" id="KW-1185">Reference proteome</keyword>
<proteinExistence type="predicted"/>
<comment type="caution">
    <text evidence="1">The sequence shown here is derived from an EMBL/GenBank/DDBJ whole genome shotgun (WGS) entry which is preliminary data.</text>
</comment>
<accession>A0ABV0Q3N7</accession>
<evidence type="ECO:0000313" key="1">
    <source>
        <dbReference type="EMBL" id="MEQ2190138.1"/>
    </source>
</evidence>
<evidence type="ECO:0000313" key="2">
    <source>
        <dbReference type="Proteomes" id="UP001476798"/>
    </source>
</evidence>
<feature type="non-terminal residue" evidence="1">
    <location>
        <position position="1"/>
    </location>
</feature>
<name>A0ABV0Q3N7_9TELE</name>
<organism evidence="1 2">
    <name type="scientific">Goodea atripinnis</name>
    <dbReference type="NCBI Taxonomy" id="208336"/>
    <lineage>
        <taxon>Eukaryota</taxon>
        <taxon>Metazoa</taxon>
        <taxon>Chordata</taxon>
        <taxon>Craniata</taxon>
        <taxon>Vertebrata</taxon>
        <taxon>Euteleostomi</taxon>
        <taxon>Actinopterygii</taxon>
        <taxon>Neopterygii</taxon>
        <taxon>Teleostei</taxon>
        <taxon>Neoteleostei</taxon>
        <taxon>Acanthomorphata</taxon>
        <taxon>Ovalentaria</taxon>
        <taxon>Atherinomorphae</taxon>
        <taxon>Cyprinodontiformes</taxon>
        <taxon>Goodeidae</taxon>
        <taxon>Goodea</taxon>
    </lineage>
</organism>
<dbReference type="Proteomes" id="UP001476798">
    <property type="component" value="Unassembled WGS sequence"/>
</dbReference>